<dbReference type="Proteomes" id="UP000054383">
    <property type="component" value="Unassembled WGS sequence"/>
</dbReference>
<organism evidence="1 2">
    <name type="scientific">Talaromyces islandicus</name>
    <name type="common">Penicillium islandicum</name>
    <dbReference type="NCBI Taxonomy" id="28573"/>
    <lineage>
        <taxon>Eukaryota</taxon>
        <taxon>Fungi</taxon>
        <taxon>Dikarya</taxon>
        <taxon>Ascomycota</taxon>
        <taxon>Pezizomycotina</taxon>
        <taxon>Eurotiomycetes</taxon>
        <taxon>Eurotiomycetidae</taxon>
        <taxon>Eurotiales</taxon>
        <taxon>Trichocomaceae</taxon>
        <taxon>Talaromyces</taxon>
        <taxon>Talaromyces sect. Islandici</taxon>
    </lineage>
</organism>
<dbReference type="EMBL" id="CVMT01000003">
    <property type="protein sequence ID" value="CRG87626.1"/>
    <property type="molecule type" value="Genomic_DNA"/>
</dbReference>
<protein>
    <submittedName>
        <fullName evidence="1">Uncharacterized protein</fullName>
    </submittedName>
</protein>
<name>A0A0U1LXR5_TALIS</name>
<reference evidence="1 2" key="1">
    <citation type="submission" date="2015-04" db="EMBL/GenBank/DDBJ databases">
        <authorList>
            <person name="Syromyatnikov M.Y."/>
            <person name="Popov V.N."/>
        </authorList>
    </citation>
    <scope>NUCLEOTIDE SEQUENCE [LARGE SCALE GENOMIC DNA]</scope>
    <source>
        <strain evidence="1">WF-38-12</strain>
    </source>
</reference>
<evidence type="ECO:0000313" key="1">
    <source>
        <dbReference type="EMBL" id="CRG87626.1"/>
    </source>
</evidence>
<accession>A0A0U1LXR5</accession>
<proteinExistence type="predicted"/>
<dbReference type="AlphaFoldDB" id="A0A0U1LXR5"/>
<evidence type="ECO:0000313" key="2">
    <source>
        <dbReference type="Proteomes" id="UP000054383"/>
    </source>
</evidence>
<keyword evidence="2" id="KW-1185">Reference proteome</keyword>
<gene>
    <name evidence="1" type="ORF">PISL3812_04645</name>
</gene>
<sequence length="92" mass="10478">MPFVLTNMHRTKKTASAQLVDELAFGLRTHAPYDEDEQTWYCDQCKDDAVRAMWKPTRDHQNRGQILRTDDANSISLLGLLSLAALYSVHEG</sequence>